<proteinExistence type="predicted"/>
<dbReference type="GO" id="GO:0003700">
    <property type="term" value="F:DNA-binding transcription factor activity"/>
    <property type="evidence" value="ECO:0007669"/>
    <property type="project" value="InterPro"/>
</dbReference>
<evidence type="ECO:0000313" key="7">
    <source>
        <dbReference type="EMBL" id="OIN55910.1"/>
    </source>
</evidence>
<evidence type="ECO:0000256" key="1">
    <source>
        <dbReference type="ARBA" id="ARBA00023015"/>
    </source>
</evidence>
<dbReference type="SUPFAM" id="SSF46689">
    <property type="entry name" value="Homeodomain-like"/>
    <property type="match status" value="1"/>
</dbReference>
<dbReference type="PROSITE" id="PS50293">
    <property type="entry name" value="TPR_REGION"/>
    <property type="match status" value="1"/>
</dbReference>
<dbReference type="InterPro" id="IPR011990">
    <property type="entry name" value="TPR-like_helical_dom_sf"/>
</dbReference>
<dbReference type="AlphaFoldDB" id="A0A1S2VBW4"/>
<dbReference type="Gene3D" id="3.40.50.10610">
    <property type="entry name" value="ABC-type transport auxiliary lipoprotein component"/>
    <property type="match status" value="1"/>
</dbReference>
<dbReference type="InterPro" id="IPR009057">
    <property type="entry name" value="Homeodomain-like_sf"/>
</dbReference>
<dbReference type="InterPro" id="IPR018062">
    <property type="entry name" value="HTH_AraC-typ_CS"/>
</dbReference>
<name>A0A1S2VBW4_9BACT</name>
<dbReference type="InterPro" id="IPR019734">
    <property type="entry name" value="TPR_rpt"/>
</dbReference>
<protein>
    <recommendedName>
        <fullName evidence="6">HTH araC/xylS-type domain-containing protein</fullName>
    </recommendedName>
</protein>
<evidence type="ECO:0000256" key="4">
    <source>
        <dbReference type="PROSITE-ProRule" id="PRU00339"/>
    </source>
</evidence>
<dbReference type="Pfam" id="PF12833">
    <property type="entry name" value="HTH_18"/>
    <property type="match status" value="1"/>
</dbReference>
<keyword evidence="8" id="KW-1185">Reference proteome</keyword>
<dbReference type="RefSeq" id="WP_071506464.1">
    <property type="nucleotide sequence ID" value="NZ_MORL01000032.1"/>
</dbReference>
<gene>
    <name evidence="7" type="ORF">BLX24_27555</name>
</gene>
<dbReference type="SMART" id="SM00028">
    <property type="entry name" value="TPR"/>
    <property type="match status" value="3"/>
</dbReference>
<keyword evidence="4" id="KW-0802">TPR repeat</keyword>
<comment type="caution">
    <text evidence="7">The sequence shown here is derived from an EMBL/GenBank/DDBJ whole genome shotgun (WGS) entry which is preliminary data.</text>
</comment>
<dbReference type="PROSITE" id="PS00041">
    <property type="entry name" value="HTH_ARAC_FAMILY_1"/>
    <property type="match status" value="1"/>
</dbReference>
<reference evidence="7 8" key="1">
    <citation type="submission" date="2016-10" db="EMBL/GenBank/DDBJ databases">
        <title>Arsenicibacter rosenii gen. nov., sp. nov., an efficient arsenic-methylating bacterium isolated from an arsenic-contaminated paddy soil.</title>
        <authorList>
            <person name="Huang K."/>
        </authorList>
    </citation>
    <scope>NUCLEOTIDE SEQUENCE [LARGE SCALE GENOMIC DNA]</scope>
    <source>
        <strain evidence="7 8">SM-1</strain>
    </source>
</reference>
<dbReference type="SMART" id="SM00342">
    <property type="entry name" value="HTH_ARAC"/>
    <property type="match status" value="1"/>
</dbReference>
<dbReference type="PANTHER" id="PTHR43280:SF28">
    <property type="entry name" value="HTH-TYPE TRANSCRIPTIONAL ACTIVATOR RHAS"/>
    <property type="match status" value="1"/>
</dbReference>
<keyword evidence="2" id="KW-0238">DNA-binding</keyword>
<evidence type="ECO:0000256" key="5">
    <source>
        <dbReference type="SAM" id="Phobius"/>
    </source>
</evidence>
<dbReference type="EMBL" id="MORL01000032">
    <property type="protein sequence ID" value="OIN55910.1"/>
    <property type="molecule type" value="Genomic_DNA"/>
</dbReference>
<dbReference type="PANTHER" id="PTHR43280">
    <property type="entry name" value="ARAC-FAMILY TRANSCRIPTIONAL REGULATOR"/>
    <property type="match status" value="1"/>
</dbReference>
<dbReference type="PROSITE" id="PS50005">
    <property type="entry name" value="TPR"/>
    <property type="match status" value="1"/>
</dbReference>
<keyword evidence="5" id="KW-0472">Membrane</keyword>
<accession>A0A1S2VBW4</accession>
<keyword evidence="5" id="KW-1133">Transmembrane helix</keyword>
<dbReference type="PROSITE" id="PS01124">
    <property type="entry name" value="HTH_ARAC_FAMILY_2"/>
    <property type="match status" value="1"/>
</dbReference>
<keyword evidence="3" id="KW-0804">Transcription</keyword>
<dbReference type="SUPFAM" id="SSF48452">
    <property type="entry name" value="TPR-like"/>
    <property type="match status" value="1"/>
</dbReference>
<dbReference type="GO" id="GO:0043565">
    <property type="term" value="F:sequence-specific DNA binding"/>
    <property type="evidence" value="ECO:0007669"/>
    <property type="project" value="InterPro"/>
</dbReference>
<evidence type="ECO:0000256" key="2">
    <source>
        <dbReference type="ARBA" id="ARBA00023125"/>
    </source>
</evidence>
<dbReference type="InterPro" id="IPR018060">
    <property type="entry name" value="HTH_AraC"/>
</dbReference>
<dbReference type="Gene3D" id="1.25.40.10">
    <property type="entry name" value="Tetratricopeptide repeat domain"/>
    <property type="match status" value="2"/>
</dbReference>
<evidence type="ECO:0000259" key="6">
    <source>
        <dbReference type="PROSITE" id="PS01124"/>
    </source>
</evidence>
<keyword evidence="5" id="KW-0812">Transmembrane</keyword>
<feature type="transmembrane region" description="Helical" evidence="5">
    <location>
        <begin position="168"/>
        <end position="186"/>
    </location>
</feature>
<feature type="repeat" description="TPR" evidence="4">
    <location>
        <begin position="421"/>
        <end position="454"/>
    </location>
</feature>
<dbReference type="Gene3D" id="1.10.10.60">
    <property type="entry name" value="Homeodomain-like"/>
    <property type="match status" value="1"/>
</dbReference>
<evidence type="ECO:0000256" key="3">
    <source>
        <dbReference type="ARBA" id="ARBA00023163"/>
    </source>
</evidence>
<evidence type="ECO:0000313" key="8">
    <source>
        <dbReference type="Proteomes" id="UP000181790"/>
    </source>
</evidence>
<organism evidence="7 8">
    <name type="scientific">Arsenicibacter rosenii</name>
    <dbReference type="NCBI Taxonomy" id="1750698"/>
    <lineage>
        <taxon>Bacteria</taxon>
        <taxon>Pseudomonadati</taxon>
        <taxon>Bacteroidota</taxon>
        <taxon>Cytophagia</taxon>
        <taxon>Cytophagales</taxon>
        <taxon>Spirosomataceae</taxon>
        <taxon>Arsenicibacter</taxon>
    </lineage>
</organism>
<dbReference type="OrthoDB" id="9779074at2"/>
<dbReference type="Proteomes" id="UP000181790">
    <property type="component" value="Unassembled WGS sequence"/>
</dbReference>
<keyword evidence="1" id="KW-0805">Transcription regulation</keyword>
<sequence length="661" mass="73922">MVTPEQSQLSQLNQVIDEQMSNPAFGIDELCRTLGISRSNLFRLLKEQTGLAPSLYIRQLRLAKARDLLEHTDLRITDVAFQVGFERSQMLSKYFTEAYGISPSEFRTKQVGADGFPAVQHESPTPDTDVFPVVDQQPEKEQPPVPVVEEHVITLPAVQVAWYRRRQVQLVALALLLVLLVAGWFSRLNPFGDNTPAASSIAVLPFRNTGAADTYYFSSGIMQQIHSSLSRLENLKVISQASAMLYEKTTKTPAEIAGELDVAYLLEGEVLQVGQRVKLSVELILAADNRTVWSNTYEGDEQHLFGFMGKVSGQIARELNQQLSQAMRQQLKKAPTQNMTAYNEYLKGQYLLRNRSREGILGSLVNFDRALTLDPGYADAHAGKAMAHFLLLAEGINESRQNKQLAEKEALDAIRLDAQNAQAYLILAKLYQAQGKWEQAKTTFQIALQYSPNDALINYSLSLLLRTIGQVDGAIDYSTKAYALDPLLPVILMGHVGNLLAAGQYEEARKLIAEGNRLHQQVANWYWTTAAYYFAREQYELSLQELDKGLAISPATKAFLYRKAITKARMGQPEETRAILDTLPDIVENYAYRAEFYAGLKDKGHCLAYLEKGLTTEQIPLYLKVAPLFSFLHGDPRFTAILHRAGLDGPVSMPGQRNLVK</sequence>
<feature type="domain" description="HTH araC/xylS-type" evidence="6">
    <location>
        <begin position="10"/>
        <end position="109"/>
    </location>
</feature>
<dbReference type="Pfam" id="PF13432">
    <property type="entry name" value="TPR_16"/>
    <property type="match status" value="1"/>
</dbReference>